<reference evidence="2 3" key="1">
    <citation type="submission" date="2019-04" db="EMBL/GenBank/DDBJ databases">
        <title>Microbes associate with the intestines of laboratory mice.</title>
        <authorList>
            <person name="Navarre W."/>
            <person name="Wong E."/>
            <person name="Huang K."/>
            <person name="Tropini C."/>
            <person name="Ng K."/>
            <person name="Yu B."/>
        </authorList>
    </citation>
    <scope>NUCLEOTIDE SEQUENCE [LARGE SCALE GENOMIC DNA]</scope>
    <source>
        <strain evidence="2 3">NM06_A21</strain>
    </source>
</reference>
<accession>A0A4V3RUH3</accession>
<proteinExistence type="predicted"/>
<organism evidence="2 3">
    <name type="scientific">Muribaculum intestinale</name>
    <dbReference type="NCBI Taxonomy" id="1796646"/>
    <lineage>
        <taxon>Bacteria</taxon>
        <taxon>Pseudomonadati</taxon>
        <taxon>Bacteroidota</taxon>
        <taxon>Bacteroidia</taxon>
        <taxon>Bacteroidales</taxon>
        <taxon>Muribaculaceae</taxon>
        <taxon>Muribaculum</taxon>
    </lineage>
</organism>
<dbReference type="Proteomes" id="UP000306630">
    <property type="component" value="Unassembled WGS sequence"/>
</dbReference>
<comment type="caution">
    <text evidence="2">The sequence shown here is derived from an EMBL/GenBank/DDBJ whole genome shotgun (WGS) entry which is preliminary data.</text>
</comment>
<gene>
    <name evidence="2" type="ORF">E5333_05225</name>
</gene>
<dbReference type="RefSeq" id="WP_135992989.1">
    <property type="nucleotide sequence ID" value="NZ_CANBDM010000005.1"/>
</dbReference>
<keyword evidence="1" id="KW-0732">Signal</keyword>
<evidence type="ECO:0000256" key="1">
    <source>
        <dbReference type="SAM" id="SignalP"/>
    </source>
</evidence>
<feature type="chain" id="PRO_5021012677" evidence="1">
    <location>
        <begin position="21"/>
        <end position="285"/>
    </location>
</feature>
<evidence type="ECO:0000313" key="3">
    <source>
        <dbReference type="Proteomes" id="UP000306630"/>
    </source>
</evidence>
<evidence type="ECO:0000313" key="2">
    <source>
        <dbReference type="EMBL" id="TGY74879.1"/>
    </source>
</evidence>
<dbReference type="EMBL" id="SRYD01000016">
    <property type="protein sequence ID" value="TGY74879.1"/>
    <property type="molecule type" value="Genomic_DNA"/>
</dbReference>
<protein>
    <submittedName>
        <fullName evidence="2">Uncharacterized protein</fullName>
    </submittedName>
</protein>
<feature type="signal peptide" evidence="1">
    <location>
        <begin position="1"/>
        <end position="20"/>
    </location>
</feature>
<dbReference type="AlphaFoldDB" id="A0A4V3RUH3"/>
<name>A0A4V3RUH3_9BACT</name>
<sequence length="285" mass="31470">MKKFLLSLSIAAMSISAAQAETVYFQEDFEWLEPYAKAGKNGNGEPAAGNTIGTNGAEAEAPKADACKVDDVSALEAMQQKGYDLVSVYNFLNNKNNKDIALYLQQNYLKFNKTGKTTSNGKGFQLGLVLPSIEGIPEGKDVFVSFDWCPMKQGSGVFDKTELCVIVENGTDVKYVNAPVETWADDADYEWKTAVVSLAGITVNDNTKLTIRTTEANWELTTAQRWFIDNIKVYSEDASSIDEIDIDMEAPVEYYNMLGVRVENPGNGLYIVKQGNKTAKKFIVR</sequence>